<feature type="compositionally biased region" description="Basic and acidic residues" evidence="1">
    <location>
        <begin position="96"/>
        <end position="108"/>
    </location>
</feature>
<dbReference type="Proteomes" id="UP000007875">
    <property type="component" value="Unassembled WGS sequence"/>
</dbReference>
<reference evidence="2" key="2">
    <citation type="submission" date="2025-08" db="UniProtKB">
        <authorList>
            <consortium name="Ensembl"/>
        </authorList>
    </citation>
    <scope>IDENTIFICATION</scope>
</reference>
<evidence type="ECO:0000313" key="2">
    <source>
        <dbReference type="Ensembl" id="ENSCSAVP00000009529.1"/>
    </source>
</evidence>
<name>H2YW18_CIOSA</name>
<dbReference type="InParanoid" id="H2YW18"/>
<organism evidence="2 3">
    <name type="scientific">Ciona savignyi</name>
    <name type="common">Pacific transparent sea squirt</name>
    <dbReference type="NCBI Taxonomy" id="51511"/>
    <lineage>
        <taxon>Eukaryota</taxon>
        <taxon>Metazoa</taxon>
        <taxon>Chordata</taxon>
        <taxon>Tunicata</taxon>
        <taxon>Ascidiacea</taxon>
        <taxon>Phlebobranchia</taxon>
        <taxon>Cionidae</taxon>
        <taxon>Ciona</taxon>
    </lineage>
</organism>
<proteinExistence type="predicted"/>
<feature type="compositionally biased region" description="Polar residues" evidence="1">
    <location>
        <begin position="63"/>
        <end position="79"/>
    </location>
</feature>
<feature type="compositionally biased region" description="Low complexity" evidence="1">
    <location>
        <begin position="109"/>
        <end position="123"/>
    </location>
</feature>
<feature type="compositionally biased region" description="Polar residues" evidence="1">
    <location>
        <begin position="16"/>
        <end position="37"/>
    </location>
</feature>
<protein>
    <submittedName>
        <fullName evidence="2">Uncharacterized protein</fullName>
    </submittedName>
</protein>
<dbReference type="HOGENOM" id="CLU_1721722_0_0_1"/>
<evidence type="ECO:0000256" key="1">
    <source>
        <dbReference type="SAM" id="MobiDB-lite"/>
    </source>
</evidence>
<sequence>MKSNPNPVNKGVATKRPTTSSSTAKWVLQSQPEQKQLNKVPPAHQNDREPNYQTQTRHDDQNGSKPPSTTQHTSPTKTGTLKFMVSHPKSPKNRNNKKDSPRTPDKKSSSTFSTPKSSTSMSPEARLPARRRHQRPSEPVATAERSTNNRSK</sequence>
<evidence type="ECO:0000313" key="3">
    <source>
        <dbReference type="Proteomes" id="UP000007875"/>
    </source>
</evidence>
<reference evidence="3" key="1">
    <citation type="submission" date="2003-08" db="EMBL/GenBank/DDBJ databases">
        <authorList>
            <person name="Birren B."/>
            <person name="Nusbaum C."/>
            <person name="Abebe A."/>
            <person name="Abouelleil A."/>
            <person name="Adekoya E."/>
            <person name="Ait-zahra M."/>
            <person name="Allen N."/>
            <person name="Allen T."/>
            <person name="An P."/>
            <person name="Anderson M."/>
            <person name="Anderson S."/>
            <person name="Arachchi H."/>
            <person name="Armbruster J."/>
            <person name="Bachantsang P."/>
            <person name="Baldwin J."/>
            <person name="Barry A."/>
            <person name="Bayul T."/>
            <person name="Blitshsteyn B."/>
            <person name="Bloom T."/>
            <person name="Blye J."/>
            <person name="Boguslavskiy L."/>
            <person name="Borowsky M."/>
            <person name="Boukhgalter B."/>
            <person name="Brunache A."/>
            <person name="Butler J."/>
            <person name="Calixte N."/>
            <person name="Calvo S."/>
            <person name="Camarata J."/>
            <person name="Campo K."/>
            <person name="Chang J."/>
            <person name="Cheshatsang Y."/>
            <person name="Citroen M."/>
            <person name="Collymore A."/>
            <person name="Considine T."/>
            <person name="Cook A."/>
            <person name="Cooke P."/>
            <person name="Corum B."/>
            <person name="Cuomo C."/>
            <person name="David R."/>
            <person name="Dawoe T."/>
            <person name="Degray S."/>
            <person name="Dodge S."/>
            <person name="Dooley K."/>
            <person name="Dorje P."/>
            <person name="Dorjee K."/>
            <person name="Dorris L."/>
            <person name="Duffey N."/>
            <person name="Dupes A."/>
            <person name="Elkins T."/>
            <person name="Engels R."/>
            <person name="Erickson J."/>
            <person name="Farina A."/>
            <person name="Faro S."/>
            <person name="Ferreira P."/>
            <person name="Fischer H."/>
            <person name="Fitzgerald M."/>
            <person name="Foley K."/>
            <person name="Gage D."/>
            <person name="Galagan J."/>
            <person name="Gearin G."/>
            <person name="Gnerre S."/>
            <person name="Gnirke A."/>
            <person name="Goyette A."/>
            <person name="Graham J."/>
            <person name="Grandbois E."/>
            <person name="Gyaltsen K."/>
            <person name="Hafez N."/>
            <person name="Hagopian D."/>
            <person name="Hagos B."/>
            <person name="Hall J."/>
            <person name="Hatcher B."/>
            <person name="Heller A."/>
            <person name="Higgins H."/>
            <person name="Honan T."/>
            <person name="Horn A."/>
            <person name="Houde N."/>
            <person name="Hughes L."/>
            <person name="Hulme W."/>
            <person name="Husby E."/>
            <person name="Iliev I."/>
            <person name="Jaffe D."/>
            <person name="Jones C."/>
            <person name="Kamal M."/>
            <person name="Kamat A."/>
            <person name="Kamvysselis M."/>
            <person name="Karlsson E."/>
            <person name="Kells C."/>
            <person name="Kieu A."/>
            <person name="Kisner P."/>
            <person name="Kodira C."/>
            <person name="Kulbokas E."/>
            <person name="Labutti K."/>
            <person name="Lama D."/>
            <person name="Landers T."/>
            <person name="Leger J."/>
            <person name="Levine S."/>
            <person name="Lewis D."/>
            <person name="Lewis T."/>
            <person name="Lindblad-toh K."/>
            <person name="Liu X."/>
            <person name="Lokyitsang T."/>
            <person name="Lokyitsang Y."/>
            <person name="Lucien O."/>
            <person name="Lui A."/>
            <person name="Ma L.J."/>
            <person name="Mabbitt R."/>
            <person name="Macdonald J."/>
            <person name="Maclean C."/>
            <person name="Major J."/>
            <person name="Manning J."/>
            <person name="Marabella R."/>
            <person name="Maru K."/>
            <person name="Matthews C."/>
            <person name="Mauceli E."/>
            <person name="Mccarthy M."/>
            <person name="Mcdonough S."/>
            <person name="Mcghee T."/>
            <person name="Meldrim J."/>
            <person name="Meneus L."/>
            <person name="Mesirov J."/>
            <person name="Mihalev A."/>
            <person name="Mihova T."/>
            <person name="Mikkelsen T."/>
            <person name="Mlenga V."/>
            <person name="Moru K."/>
            <person name="Mozes J."/>
            <person name="Mulrain L."/>
            <person name="Munson G."/>
            <person name="Naylor J."/>
            <person name="Newes C."/>
            <person name="Nguyen C."/>
            <person name="Nguyen N."/>
            <person name="Nguyen T."/>
            <person name="Nicol R."/>
            <person name="Nielsen C."/>
            <person name="Nizzari M."/>
            <person name="Norbu C."/>
            <person name="Norbu N."/>
            <person name="O'donnell P."/>
            <person name="Okoawo O."/>
            <person name="O'leary S."/>
            <person name="Omotosho B."/>
            <person name="O'neill K."/>
            <person name="Osman S."/>
            <person name="Parker S."/>
            <person name="Perrin D."/>
            <person name="Phunkhang P."/>
            <person name="Piqani B."/>
            <person name="Purcell S."/>
            <person name="Rachupka T."/>
            <person name="Ramasamy U."/>
            <person name="Rameau R."/>
            <person name="Ray V."/>
            <person name="Raymond C."/>
            <person name="Retta R."/>
            <person name="Richardson S."/>
            <person name="Rise C."/>
            <person name="Rodriguez J."/>
            <person name="Rogers J."/>
            <person name="Rogov P."/>
            <person name="Rutman M."/>
            <person name="Schupbach R."/>
            <person name="Seaman C."/>
            <person name="Settipalli S."/>
            <person name="Sharpe T."/>
            <person name="Sheridan J."/>
            <person name="Sherpa N."/>
            <person name="Shi J."/>
            <person name="Smirnov S."/>
            <person name="Smith C."/>
            <person name="Sougnez C."/>
            <person name="Spencer B."/>
            <person name="Stalker J."/>
            <person name="Stange-thomann N."/>
            <person name="Stavropoulos S."/>
            <person name="Stetson K."/>
            <person name="Stone C."/>
            <person name="Stone S."/>
            <person name="Stubbs M."/>
            <person name="Talamas J."/>
            <person name="Tchuinga P."/>
            <person name="Tenzing P."/>
            <person name="Tesfaye S."/>
            <person name="Theodore J."/>
            <person name="Thoulutsang Y."/>
            <person name="Topham K."/>
            <person name="Towey S."/>
            <person name="Tsamla T."/>
            <person name="Tsomo N."/>
            <person name="Vallee D."/>
            <person name="Vassiliev H."/>
            <person name="Venkataraman V."/>
            <person name="Vinson J."/>
            <person name="Vo A."/>
            <person name="Wade C."/>
            <person name="Wang S."/>
            <person name="Wangchuk T."/>
            <person name="Wangdi T."/>
            <person name="Whittaker C."/>
            <person name="Wilkinson J."/>
            <person name="Wu Y."/>
            <person name="Wyman D."/>
            <person name="Yadav S."/>
            <person name="Yang S."/>
            <person name="Yang X."/>
            <person name="Yeager S."/>
            <person name="Yee E."/>
            <person name="Young G."/>
            <person name="Zainoun J."/>
            <person name="Zembeck L."/>
            <person name="Zimmer A."/>
            <person name="Zody M."/>
            <person name="Lander E."/>
        </authorList>
    </citation>
    <scope>NUCLEOTIDE SEQUENCE [LARGE SCALE GENOMIC DNA]</scope>
</reference>
<feature type="compositionally biased region" description="Basic and acidic residues" evidence="1">
    <location>
        <begin position="45"/>
        <end position="62"/>
    </location>
</feature>
<dbReference type="AlphaFoldDB" id="H2YW18"/>
<keyword evidence="3" id="KW-1185">Reference proteome</keyword>
<reference evidence="2" key="3">
    <citation type="submission" date="2025-09" db="UniProtKB">
        <authorList>
            <consortium name="Ensembl"/>
        </authorList>
    </citation>
    <scope>IDENTIFICATION</scope>
</reference>
<accession>H2YW18</accession>
<dbReference type="Ensembl" id="ENSCSAVT00000009646.1">
    <property type="protein sequence ID" value="ENSCSAVP00000009529.1"/>
    <property type="gene ID" value="ENSCSAVG00000005598.1"/>
</dbReference>
<feature type="region of interest" description="Disordered" evidence="1">
    <location>
        <begin position="1"/>
        <end position="152"/>
    </location>
</feature>